<keyword evidence="5" id="KW-1185">Reference proteome</keyword>
<evidence type="ECO:0000313" key="5">
    <source>
        <dbReference type="Proteomes" id="UP000748067"/>
    </source>
</evidence>
<reference evidence="3 4" key="2">
    <citation type="submission" date="2016-10" db="EMBL/GenBank/DDBJ databases">
        <authorList>
            <person name="de Groot N.N."/>
        </authorList>
    </citation>
    <scope>NUCLEOTIDE SEQUENCE [LARGE SCALE GENOMIC DNA]</scope>
    <source>
        <strain evidence="3 4">BS2772</strain>
    </source>
</reference>
<proteinExistence type="predicted"/>
<dbReference type="EMBL" id="LT629704">
    <property type="protein sequence ID" value="SDN51454.1"/>
    <property type="molecule type" value="Genomic_DNA"/>
</dbReference>
<evidence type="ECO:0000313" key="2">
    <source>
        <dbReference type="EMBL" id="KAF2406750.1"/>
    </source>
</evidence>
<gene>
    <name evidence="2" type="ORF">PSAN_49280</name>
    <name evidence="3" type="ORF">SAMN04490179_4589</name>
</gene>
<reference evidence="2 5" key="1">
    <citation type="submission" date="2015-01" db="EMBL/GenBank/DDBJ databases">
        <title>Genome Sequence of Pseudomonas antarctica CMS 35.</title>
        <authorList>
            <person name="Voget S."/>
            <person name="Chow J."/>
            <person name="Daniel R."/>
            <person name="Streit W."/>
        </authorList>
    </citation>
    <scope>NUCLEOTIDE SEQUENCE [LARGE SCALE GENOMIC DNA]</scope>
    <source>
        <strain evidence="2 5">CMS 35</strain>
    </source>
</reference>
<dbReference type="NCBIfam" id="TIGR01409">
    <property type="entry name" value="TAT_signal_seq"/>
    <property type="match status" value="1"/>
</dbReference>
<dbReference type="PROSITE" id="PS51318">
    <property type="entry name" value="TAT"/>
    <property type="match status" value="1"/>
</dbReference>
<dbReference type="InterPro" id="IPR006311">
    <property type="entry name" value="TAT_signal"/>
</dbReference>
<dbReference type="InterPro" id="IPR019546">
    <property type="entry name" value="TAT_signal_bac_arc"/>
</dbReference>
<dbReference type="Proteomes" id="UP000182470">
    <property type="component" value="Chromosome I"/>
</dbReference>
<dbReference type="AlphaFoldDB" id="A0A1H0C0K5"/>
<dbReference type="GO" id="GO:0005524">
    <property type="term" value="F:ATP binding"/>
    <property type="evidence" value="ECO:0007669"/>
    <property type="project" value="UniProtKB-KW"/>
</dbReference>
<sequence length="131" mass="14202">MSENNNKMAQAMHRRDFLEHCAVAGAVASAFSMGLPMQAFAEDAAPKPGGVLRLGLAVGSTHNVASVRAIADQVLVMQRGRAVDQGRRSTMFTSPYQDCTGLLFLSEPETDRTDSIICRPNGRRTPFEAFT</sequence>
<evidence type="ECO:0000313" key="4">
    <source>
        <dbReference type="Proteomes" id="UP000182470"/>
    </source>
</evidence>
<organism evidence="3 4">
    <name type="scientific">Pseudomonas antarctica</name>
    <dbReference type="NCBI Taxonomy" id="219572"/>
    <lineage>
        <taxon>Bacteria</taxon>
        <taxon>Pseudomonadati</taxon>
        <taxon>Pseudomonadota</taxon>
        <taxon>Gammaproteobacteria</taxon>
        <taxon>Pseudomonadales</taxon>
        <taxon>Pseudomonadaceae</taxon>
        <taxon>Pseudomonas</taxon>
    </lineage>
</organism>
<keyword evidence="1" id="KW-0732">Signal</keyword>
<dbReference type="Proteomes" id="UP000748067">
    <property type="component" value="Unassembled WGS sequence"/>
</dbReference>
<dbReference type="InterPro" id="IPR027417">
    <property type="entry name" value="P-loop_NTPase"/>
</dbReference>
<dbReference type="Gene3D" id="3.40.50.300">
    <property type="entry name" value="P-loop containing nucleotide triphosphate hydrolases"/>
    <property type="match status" value="1"/>
</dbReference>
<name>A0A1H0C0K5_9PSED</name>
<protein>
    <submittedName>
        <fullName evidence="2">Dipeptide transporter ATP-binding subunit</fullName>
    </submittedName>
    <submittedName>
        <fullName evidence="3">Tat (Twin-arginine translocation) pathway signal sequence</fullName>
    </submittedName>
</protein>
<accession>A0A1H0C0K5</accession>
<evidence type="ECO:0000256" key="1">
    <source>
        <dbReference type="ARBA" id="ARBA00022729"/>
    </source>
</evidence>
<keyword evidence="2" id="KW-0547">Nucleotide-binding</keyword>
<keyword evidence="2" id="KW-0067">ATP-binding</keyword>
<dbReference type="EMBL" id="JXDI01000003">
    <property type="protein sequence ID" value="KAF2406750.1"/>
    <property type="molecule type" value="Genomic_DNA"/>
</dbReference>
<dbReference type="RefSeq" id="WP_331715217.1">
    <property type="nucleotide sequence ID" value="NZ_JXDI01000003.1"/>
</dbReference>
<evidence type="ECO:0000313" key="3">
    <source>
        <dbReference type="EMBL" id="SDN51454.1"/>
    </source>
</evidence>